<dbReference type="InterPro" id="IPR023214">
    <property type="entry name" value="HAD_sf"/>
</dbReference>
<evidence type="ECO:0000256" key="3">
    <source>
        <dbReference type="ARBA" id="ARBA00022842"/>
    </source>
</evidence>
<dbReference type="PRINTS" id="PR00413">
    <property type="entry name" value="HADHALOGNASE"/>
</dbReference>
<gene>
    <name evidence="5" type="ORF">CFOL_v3_31105</name>
</gene>
<comment type="cofactor">
    <cofactor evidence="1">
        <name>Mg(2+)</name>
        <dbReference type="ChEBI" id="CHEBI:18420"/>
    </cofactor>
</comment>
<sequence length="233" mass="26164">SFASLHPLQAILFDIHGTLCDSDPLHYLAFRQMLQEVGFNDGVPITEDFFIDKIRGKHKDEICGILLPHWDIQRARNFFLDKEAMFRRLATQQLEAVKGLHKLQKWVENRGLKAAVTNSPKPNSHLLISSLGLSDFFDIVVLAEECDRVKPFPDPYLKALQAIDVSHKHAFVFKDSVPVIKAGMEAGMPAVGLGTRRLLTEAGAIFVIKDFEDPKLWTALGELETAEETKITS</sequence>
<dbReference type="NCBIfam" id="TIGR01509">
    <property type="entry name" value="HAD-SF-IA-v3"/>
    <property type="match status" value="1"/>
</dbReference>
<keyword evidence="3" id="KW-0460">Magnesium</keyword>
<dbReference type="Pfam" id="PF13419">
    <property type="entry name" value="HAD_2"/>
    <property type="match status" value="1"/>
</dbReference>
<dbReference type="EMBL" id="BDDD01004442">
    <property type="protein sequence ID" value="GAV87679.1"/>
    <property type="molecule type" value="Genomic_DNA"/>
</dbReference>
<evidence type="ECO:0000256" key="4">
    <source>
        <dbReference type="ARBA" id="ARBA00023277"/>
    </source>
</evidence>
<dbReference type="SFLD" id="SFLDG01129">
    <property type="entry name" value="C1.5:_HAD__Beta-PGM__Phosphata"/>
    <property type="match status" value="1"/>
</dbReference>
<organism evidence="5 6">
    <name type="scientific">Cephalotus follicularis</name>
    <name type="common">Albany pitcher plant</name>
    <dbReference type="NCBI Taxonomy" id="3775"/>
    <lineage>
        <taxon>Eukaryota</taxon>
        <taxon>Viridiplantae</taxon>
        <taxon>Streptophyta</taxon>
        <taxon>Embryophyta</taxon>
        <taxon>Tracheophyta</taxon>
        <taxon>Spermatophyta</taxon>
        <taxon>Magnoliopsida</taxon>
        <taxon>eudicotyledons</taxon>
        <taxon>Gunneridae</taxon>
        <taxon>Pentapetalae</taxon>
        <taxon>rosids</taxon>
        <taxon>fabids</taxon>
        <taxon>Oxalidales</taxon>
        <taxon>Cephalotaceae</taxon>
        <taxon>Cephalotus</taxon>
    </lineage>
</organism>
<dbReference type="PANTHER" id="PTHR46193:SF18">
    <property type="entry name" value="HEXITOL PHOSPHATASE B"/>
    <property type="match status" value="1"/>
</dbReference>
<accession>A0A1Q3D5D6</accession>
<dbReference type="GO" id="GO:0003824">
    <property type="term" value="F:catalytic activity"/>
    <property type="evidence" value="ECO:0007669"/>
    <property type="project" value="UniProtKB-ARBA"/>
</dbReference>
<evidence type="ECO:0000313" key="5">
    <source>
        <dbReference type="EMBL" id="GAV87679.1"/>
    </source>
</evidence>
<dbReference type="GO" id="GO:0046872">
    <property type="term" value="F:metal ion binding"/>
    <property type="evidence" value="ECO:0007669"/>
    <property type="project" value="UniProtKB-KW"/>
</dbReference>
<keyword evidence="2" id="KW-0479">Metal-binding</keyword>
<dbReference type="InterPro" id="IPR023198">
    <property type="entry name" value="PGP-like_dom2"/>
</dbReference>
<dbReference type="InParanoid" id="A0A1Q3D5D6"/>
<dbReference type="SFLD" id="SFLDS00003">
    <property type="entry name" value="Haloacid_Dehalogenase"/>
    <property type="match status" value="1"/>
</dbReference>
<proteinExistence type="predicted"/>
<dbReference type="PANTHER" id="PTHR46193">
    <property type="entry name" value="6-PHOSPHOGLUCONATE PHOSPHATASE"/>
    <property type="match status" value="1"/>
</dbReference>
<name>A0A1Q3D5D6_CEPFO</name>
<dbReference type="InterPro" id="IPR041492">
    <property type="entry name" value="HAD_2"/>
</dbReference>
<dbReference type="STRING" id="3775.A0A1Q3D5D6"/>
<dbReference type="Gene3D" id="3.40.50.1000">
    <property type="entry name" value="HAD superfamily/HAD-like"/>
    <property type="match status" value="1"/>
</dbReference>
<dbReference type="CDD" id="cd07505">
    <property type="entry name" value="HAD_BPGM-like"/>
    <property type="match status" value="1"/>
</dbReference>
<dbReference type="InterPro" id="IPR051600">
    <property type="entry name" value="Beta-PGM-like"/>
</dbReference>
<dbReference type="OrthoDB" id="40579at2759"/>
<keyword evidence="4" id="KW-0119">Carbohydrate metabolism</keyword>
<feature type="non-terminal residue" evidence="5">
    <location>
        <position position="1"/>
    </location>
</feature>
<dbReference type="InterPro" id="IPR036412">
    <property type="entry name" value="HAD-like_sf"/>
</dbReference>
<keyword evidence="6" id="KW-1185">Reference proteome</keyword>
<dbReference type="SUPFAM" id="SSF56784">
    <property type="entry name" value="HAD-like"/>
    <property type="match status" value="1"/>
</dbReference>
<evidence type="ECO:0000313" key="6">
    <source>
        <dbReference type="Proteomes" id="UP000187406"/>
    </source>
</evidence>
<dbReference type="AlphaFoldDB" id="A0A1Q3D5D6"/>
<feature type="non-terminal residue" evidence="5">
    <location>
        <position position="233"/>
    </location>
</feature>
<comment type="caution">
    <text evidence="5">The sequence shown here is derived from an EMBL/GenBank/DDBJ whole genome shotgun (WGS) entry which is preliminary data.</text>
</comment>
<evidence type="ECO:0000256" key="2">
    <source>
        <dbReference type="ARBA" id="ARBA00022723"/>
    </source>
</evidence>
<protein>
    <submittedName>
        <fullName evidence="5">HAD_2 domain-containing protein</fullName>
    </submittedName>
</protein>
<reference evidence="6" key="1">
    <citation type="submission" date="2016-04" db="EMBL/GenBank/DDBJ databases">
        <title>Cephalotus genome sequencing.</title>
        <authorList>
            <person name="Fukushima K."/>
            <person name="Hasebe M."/>
            <person name="Fang X."/>
        </authorList>
    </citation>
    <scope>NUCLEOTIDE SEQUENCE [LARGE SCALE GENOMIC DNA]</scope>
    <source>
        <strain evidence="6">cv. St1</strain>
    </source>
</reference>
<dbReference type="Proteomes" id="UP000187406">
    <property type="component" value="Unassembled WGS sequence"/>
</dbReference>
<evidence type="ECO:0000256" key="1">
    <source>
        <dbReference type="ARBA" id="ARBA00001946"/>
    </source>
</evidence>
<dbReference type="InterPro" id="IPR006439">
    <property type="entry name" value="HAD-SF_hydro_IA"/>
</dbReference>
<dbReference type="Gene3D" id="1.10.150.240">
    <property type="entry name" value="Putative phosphatase, domain 2"/>
    <property type="match status" value="1"/>
</dbReference>